<dbReference type="AlphaFoldDB" id="A0A8J5I8P3"/>
<proteinExistence type="predicted"/>
<comment type="caution">
    <text evidence="1">The sequence shown here is derived from an EMBL/GenBank/DDBJ whole genome shotgun (WGS) entry which is preliminary data.</text>
</comment>
<gene>
    <name evidence="1" type="ORF">JG688_00018461</name>
</gene>
<organism evidence="1 2">
    <name type="scientific">Phytophthora aleatoria</name>
    <dbReference type="NCBI Taxonomy" id="2496075"/>
    <lineage>
        <taxon>Eukaryota</taxon>
        <taxon>Sar</taxon>
        <taxon>Stramenopiles</taxon>
        <taxon>Oomycota</taxon>
        <taxon>Peronosporomycetes</taxon>
        <taxon>Peronosporales</taxon>
        <taxon>Peronosporaceae</taxon>
        <taxon>Phytophthora</taxon>
    </lineage>
</organism>
<evidence type="ECO:0000313" key="1">
    <source>
        <dbReference type="EMBL" id="KAG6941824.1"/>
    </source>
</evidence>
<evidence type="ECO:0000313" key="2">
    <source>
        <dbReference type="Proteomes" id="UP000709295"/>
    </source>
</evidence>
<dbReference type="Proteomes" id="UP000709295">
    <property type="component" value="Unassembled WGS sequence"/>
</dbReference>
<dbReference type="EMBL" id="JAENGY010003408">
    <property type="protein sequence ID" value="KAG6941824.1"/>
    <property type="molecule type" value="Genomic_DNA"/>
</dbReference>
<evidence type="ECO:0008006" key="3">
    <source>
        <dbReference type="Google" id="ProtNLM"/>
    </source>
</evidence>
<sequence>MSIASFFSAPAPQLKSKTVVEMMFREPNVDGRACNACNACNSFVKQLKVGYTNLLSHLMSKHPGYENVVRKCLLENRRVSMKMFIDCHALSTYQWMNLVMHKNFTFAYVDDERVRAAIEV</sequence>
<reference evidence="1" key="1">
    <citation type="submission" date="2021-01" db="EMBL/GenBank/DDBJ databases">
        <title>Phytophthora aleatoria, a newly-described species from Pinus radiata is distinct from Phytophthora cactorum isolates based on comparative genomics.</title>
        <authorList>
            <person name="Mcdougal R."/>
            <person name="Panda P."/>
            <person name="Williams N."/>
            <person name="Studholme D.J."/>
        </authorList>
    </citation>
    <scope>NUCLEOTIDE SEQUENCE</scope>
    <source>
        <strain evidence="1">NZFS 4037</strain>
    </source>
</reference>
<accession>A0A8J5I8P3</accession>
<protein>
    <recommendedName>
        <fullName evidence="3">BED-type domain-containing protein</fullName>
    </recommendedName>
</protein>
<keyword evidence="2" id="KW-1185">Reference proteome</keyword>
<name>A0A8J5I8P3_9STRA</name>